<evidence type="ECO:0000256" key="9">
    <source>
        <dbReference type="ARBA" id="ARBA00034531"/>
    </source>
</evidence>
<comment type="catalytic activity">
    <reaction evidence="12">
        <text>L-tyrosyl-[protein] + ATP = O-(5'-adenylyl)-L-tyrosyl-[protein] + diphosphate</text>
        <dbReference type="Rhea" id="RHEA:54288"/>
        <dbReference type="Rhea" id="RHEA-COMP:10136"/>
        <dbReference type="Rhea" id="RHEA-COMP:13846"/>
        <dbReference type="ChEBI" id="CHEBI:30616"/>
        <dbReference type="ChEBI" id="CHEBI:33019"/>
        <dbReference type="ChEBI" id="CHEBI:46858"/>
        <dbReference type="ChEBI" id="CHEBI:83624"/>
        <dbReference type="EC" id="2.7.7.108"/>
    </reaction>
</comment>
<dbReference type="Pfam" id="PF01909">
    <property type="entry name" value="NTP_transf_2"/>
    <property type="match status" value="1"/>
</dbReference>
<comment type="caution">
    <text evidence="14">The sequence shown here is derived from an EMBL/GenBank/DDBJ whole genome shotgun (WGS) entry which is preliminary data.</text>
</comment>
<dbReference type="GO" id="GO:0070733">
    <property type="term" value="F:AMPylase activity"/>
    <property type="evidence" value="ECO:0007669"/>
    <property type="project" value="UniProtKB-EC"/>
</dbReference>
<gene>
    <name evidence="14" type="ORF">AN188_01525</name>
</gene>
<evidence type="ECO:0000256" key="8">
    <source>
        <dbReference type="ARBA" id="ARBA00022842"/>
    </source>
</evidence>
<dbReference type="PANTHER" id="PTHR33571">
    <property type="entry name" value="SSL8005 PROTEIN"/>
    <property type="match status" value="1"/>
</dbReference>
<keyword evidence="2" id="KW-1277">Toxin-antitoxin system</keyword>
<dbReference type="EC" id="2.7.7.108" evidence="9"/>
<dbReference type="PATRIC" id="fig|1706433.3.peg.1552"/>
<name>A0A150J7C4_9EURY</name>
<evidence type="ECO:0000256" key="5">
    <source>
        <dbReference type="ARBA" id="ARBA00022723"/>
    </source>
</evidence>
<evidence type="ECO:0000256" key="1">
    <source>
        <dbReference type="ARBA" id="ARBA00001946"/>
    </source>
</evidence>
<evidence type="ECO:0000256" key="10">
    <source>
        <dbReference type="ARBA" id="ARBA00038276"/>
    </source>
</evidence>
<evidence type="ECO:0000313" key="15">
    <source>
        <dbReference type="Proteomes" id="UP000092420"/>
    </source>
</evidence>
<organism evidence="14 15">
    <name type="scientific">Candidatus Methanofastidiosum methylothiophilum</name>
    <dbReference type="NCBI Taxonomy" id="1705564"/>
    <lineage>
        <taxon>Archaea</taxon>
        <taxon>Methanobacteriati</taxon>
        <taxon>Methanobacteriota</taxon>
        <taxon>Stenosarchaea group</taxon>
        <taxon>Candidatus Methanofastidiosia</taxon>
        <taxon>Candidatus Methanofastidiosales</taxon>
        <taxon>Candidatus Methanofastidiosaceae</taxon>
        <taxon>Candidatus Methanofastidiosum</taxon>
    </lineage>
</organism>
<accession>A0A150J7C4</accession>
<keyword evidence="6" id="KW-0547">Nucleotide-binding</keyword>
<dbReference type="SUPFAM" id="SSF81301">
    <property type="entry name" value="Nucleotidyltransferase"/>
    <property type="match status" value="1"/>
</dbReference>
<dbReference type="InterPro" id="IPR052038">
    <property type="entry name" value="Type-VII_TA_antitoxin"/>
</dbReference>
<keyword evidence="4" id="KW-0548">Nucleotidyltransferase</keyword>
<evidence type="ECO:0000256" key="4">
    <source>
        <dbReference type="ARBA" id="ARBA00022695"/>
    </source>
</evidence>
<keyword evidence="5" id="KW-0479">Metal-binding</keyword>
<keyword evidence="7" id="KW-0067">ATP-binding</keyword>
<reference evidence="14 15" key="1">
    <citation type="journal article" date="2016" name="ISME J.">
        <title>Chasing the elusive Euryarchaeota class WSA2: genomes reveal a uniquely fastidious methyl-reducing methanogen.</title>
        <authorList>
            <person name="Nobu M.K."/>
            <person name="Narihiro T."/>
            <person name="Kuroda K."/>
            <person name="Mei R."/>
            <person name="Liu W.T."/>
        </authorList>
    </citation>
    <scope>NUCLEOTIDE SEQUENCE [LARGE SCALE GENOMIC DNA]</scope>
    <source>
        <strain evidence="14">ADurb1013_Bin02101</strain>
    </source>
</reference>
<evidence type="ECO:0000256" key="6">
    <source>
        <dbReference type="ARBA" id="ARBA00022741"/>
    </source>
</evidence>
<dbReference type="InterPro" id="IPR002934">
    <property type="entry name" value="Polymerase_NTP_transf_dom"/>
</dbReference>
<evidence type="ECO:0000259" key="13">
    <source>
        <dbReference type="Pfam" id="PF01909"/>
    </source>
</evidence>
<evidence type="ECO:0000256" key="3">
    <source>
        <dbReference type="ARBA" id="ARBA00022679"/>
    </source>
</evidence>
<dbReference type="GO" id="GO:0005524">
    <property type="term" value="F:ATP binding"/>
    <property type="evidence" value="ECO:0007669"/>
    <property type="project" value="UniProtKB-KW"/>
</dbReference>
<keyword evidence="3 14" id="KW-0808">Transferase</keyword>
<evidence type="ECO:0000256" key="2">
    <source>
        <dbReference type="ARBA" id="ARBA00022649"/>
    </source>
</evidence>
<comment type="cofactor">
    <cofactor evidence="1">
        <name>Mg(2+)</name>
        <dbReference type="ChEBI" id="CHEBI:18420"/>
    </cofactor>
</comment>
<dbReference type="Gene3D" id="3.30.460.10">
    <property type="entry name" value="Beta Polymerase, domain 2"/>
    <property type="match status" value="1"/>
</dbReference>
<dbReference type="CDD" id="cd05403">
    <property type="entry name" value="NT_KNTase_like"/>
    <property type="match status" value="1"/>
</dbReference>
<protein>
    <recommendedName>
        <fullName evidence="9">protein adenylyltransferase</fullName>
        <ecNumber evidence="9">2.7.7.108</ecNumber>
    </recommendedName>
</protein>
<keyword evidence="8" id="KW-0460">Magnesium</keyword>
<proteinExistence type="inferred from homology"/>
<dbReference type="GO" id="GO:0046872">
    <property type="term" value="F:metal ion binding"/>
    <property type="evidence" value="ECO:0007669"/>
    <property type="project" value="UniProtKB-KW"/>
</dbReference>
<evidence type="ECO:0000313" key="14">
    <source>
        <dbReference type="EMBL" id="KYC53025.1"/>
    </source>
</evidence>
<dbReference type="AlphaFoldDB" id="A0A150J7C4"/>
<evidence type="ECO:0000256" key="11">
    <source>
        <dbReference type="ARBA" id="ARBA00047518"/>
    </source>
</evidence>
<sequence length="102" mass="11414">MDPSERNKTLVSFLIKHGAKKIGLFGSVARGEERPDSDIDVLVEFSGVKSLFEMVGIELELADILEKKIDLVTEGALSPYIKDNVMKDLVVIYDEKKRGDLF</sequence>
<dbReference type="InterPro" id="IPR043519">
    <property type="entry name" value="NT_sf"/>
</dbReference>
<evidence type="ECO:0000256" key="12">
    <source>
        <dbReference type="ARBA" id="ARBA00048696"/>
    </source>
</evidence>
<dbReference type="PANTHER" id="PTHR33571:SF14">
    <property type="entry name" value="PROTEIN ADENYLYLTRANSFERASE MJ0435-RELATED"/>
    <property type="match status" value="1"/>
</dbReference>
<dbReference type="EMBL" id="LNJB01000032">
    <property type="protein sequence ID" value="KYC53025.1"/>
    <property type="molecule type" value="Genomic_DNA"/>
</dbReference>
<comment type="similarity">
    <text evidence="10">Belongs to the MntA antitoxin family.</text>
</comment>
<comment type="catalytic activity">
    <reaction evidence="11">
        <text>O-(5'-adenylyl)-L-tyrosyl-[protein] + ATP = O-[5'-(adenylyl-(5'-&gt;3')-adenylyl)]-L-tyrosyl-[protein] + diphosphate</text>
        <dbReference type="Rhea" id="RHEA:66528"/>
        <dbReference type="Rhea" id="RHEA-COMP:13846"/>
        <dbReference type="Rhea" id="RHEA-COMP:17046"/>
        <dbReference type="ChEBI" id="CHEBI:30616"/>
        <dbReference type="ChEBI" id="CHEBI:33019"/>
        <dbReference type="ChEBI" id="CHEBI:83624"/>
        <dbReference type="ChEBI" id="CHEBI:167160"/>
    </reaction>
</comment>
<evidence type="ECO:0000256" key="7">
    <source>
        <dbReference type="ARBA" id="ARBA00022840"/>
    </source>
</evidence>
<feature type="domain" description="Polymerase nucleotidyl transferase" evidence="13">
    <location>
        <begin position="17"/>
        <end position="91"/>
    </location>
</feature>
<dbReference type="Proteomes" id="UP000092420">
    <property type="component" value="Unassembled WGS sequence"/>
</dbReference>